<gene>
    <name evidence="1" type="ORF">O181_111135</name>
</gene>
<comment type="caution">
    <text evidence="1">The sequence shown here is derived from an EMBL/GenBank/DDBJ whole genome shotgun (WGS) entry which is preliminary data.</text>
</comment>
<accession>A0A9Q3K1T4</accession>
<sequence length="89" mass="9485">MEVQEVNCNVCSTASVLSDSSSSSQSPSPGPLRVVLQMPGKVATTPENELDLLGLLPSFLDCAAPSLIGPLYKWPSVEELLGFHQEDLL</sequence>
<organism evidence="1 2">
    <name type="scientific">Austropuccinia psidii MF-1</name>
    <dbReference type="NCBI Taxonomy" id="1389203"/>
    <lineage>
        <taxon>Eukaryota</taxon>
        <taxon>Fungi</taxon>
        <taxon>Dikarya</taxon>
        <taxon>Basidiomycota</taxon>
        <taxon>Pucciniomycotina</taxon>
        <taxon>Pucciniomycetes</taxon>
        <taxon>Pucciniales</taxon>
        <taxon>Sphaerophragmiaceae</taxon>
        <taxon>Austropuccinia</taxon>
    </lineage>
</organism>
<dbReference type="Proteomes" id="UP000765509">
    <property type="component" value="Unassembled WGS sequence"/>
</dbReference>
<evidence type="ECO:0000313" key="2">
    <source>
        <dbReference type="Proteomes" id="UP000765509"/>
    </source>
</evidence>
<keyword evidence="2" id="KW-1185">Reference proteome</keyword>
<proteinExistence type="predicted"/>
<name>A0A9Q3K1T4_9BASI</name>
<reference evidence="1" key="1">
    <citation type="submission" date="2021-03" db="EMBL/GenBank/DDBJ databases">
        <title>Draft genome sequence of rust myrtle Austropuccinia psidii MF-1, a brazilian biotype.</title>
        <authorList>
            <person name="Quecine M.C."/>
            <person name="Pachon D.M.R."/>
            <person name="Bonatelli M.L."/>
            <person name="Correr F.H."/>
            <person name="Franceschini L.M."/>
            <person name="Leite T.F."/>
            <person name="Margarido G.R.A."/>
            <person name="Almeida C.A."/>
            <person name="Ferrarezi J.A."/>
            <person name="Labate C.A."/>
        </authorList>
    </citation>
    <scope>NUCLEOTIDE SEQUENCE</scope>
    <source>
        <strain evidence="1">MF-1</strain>
    </source>
</reference>
<evidence type="ECO:0000313" key="1">
    <source>
        <dbReference type="EMBL" id="MBW0571420.1"/>
    </source>
</evidence>
<dbReference type="AlphaFoldDB" id="A0A9Q3K1T4"/>
<protein>
    <submittedName>
        <fullName evidence="1">Uncharacterized protein</fullName>
    </submittedName>
</protein>
<dbReference type="EMBL" id="AVOT02088145">
    <property type="protein sequence ID" value="MBW0571420.1"/>
    <property type="molecule type" value="Genomic_DNA"/>
</dbReference>